<dbReference type="Proteomes" id="UP001557470">
    <property type="component" value="Unassembled WGS sequence"/>
</dbReference>
<name>A0ABD0X3N4_UMBPY</name>
<gene>
    <name evidence="1" type="ORF">UPYG_G00114970</name>
</gene>
<dbReference type="EMBL" id="JAGEUA010000003">
    <property type="protein sequence ID" value="KAL0993871.1"/>
    <property type="molecule type" value="Genomic_DNA"/>
</dbReference>
<organism evidence="1 2">
    <name type="scientific">Umbra pygmaea</name>
    <name type="common">Eastern mudminnow</name>
    <dbReference type="NCBI Taxonomy" id="75934"/>
    <lineage>
        <taxon>Eukaryota</taxon>
        <taxon>Metazoa</taxon>
        <taxon>Chordata</taxon>
        <taxon>Craniata</taxon>
        <taxon>Vertebrata</taxon>
        <taxon>Euteleostomi</taxon>
        <taxon>Actinopterygii</taxon>
        <taxon>Neopterygii</taxon>
        <taxon>Teleostei</taxon>
        <taxon>Protacanthopterygii</taxon>
        <taxon>Esociformes</taxon>
        <taxon>Umbridae</taxon>
        <taxon>Umbra</taxon>
    </lineage>
</organism>
<accession>A0ABD0X3N4</accession>
<proteinExistence type="predicted"/>
<evidence type="ECO:0000313" key="2">
    <source>
        <dbReference type="Proteomes" id="UP001557470"/>
    </source>
</evidence>
<evidence type="ECO:0000313" key="1">
    <source>
        <dbReference type="EMBL" id="KAL0993871.1"/>
    </source>
</evidence>
<reference evidence="1 2" key="1">
    <citation type="submission" date="2024-06" db="EMBL/GenBank/DDBJ databases">
        <authorList>
            <person name="Pan Q."/>
            <person name="Wen M."/>
            <person name="Jouanno E."/>
            <person name="Zahm M."/>
            <person name="Klopp C."/>
            <person name="Cabau C."/>
            <person name="Louis A."/>
            <person name="Berthelot C."/>
            <person name="Parey E."/>
            <person name="Roest Crollius H."/>
            <person name="Montfort J."/>
            <person name="Robinson-Rechavi M."/>
            <person name="Bouchez O."/>
            <person name="Lampietro C."/>
            <person name="Lopez Roques C."/>
            <person name="Donnadieu C."/>
            <person name="Postlethwait J."/>
            <person name="Bobe J."/>
            <person name="Verreycken H."/>
            <person name="Guiguen Y."/>
        </authorList>
    </citation>
    <scope>NUCLEOTIDE SEQUENCE [LARGE SCALE GENOMIC DNA]</scope>
    <source>
        <strain evidence="1">Up_M1</strain>
        <tissue evidence="1">Testis</tissue>
    </source>
</reference>
<keyword evidence="2" id="KW-1185">Reference proteome</keyword>
<dbReference type="AlphaFoldDB" id="A0ABD0X3N4"/>
<protein>
    <submittedName>
        <fullName evidence="1">Uncharacterized protein</fullName>
    </submittedName>
</protein>
<sequence length="78" mass="9069">MHYNENADREQATTSAGQPVFRVVFPKSRKGEVTARPVKTDPTYKYVEELMRLVFEVVFEDPKPFVEVLKSIPIPKTW</sequence>
<comment type="caution">
    <text evidence="1">The sequence shown here is derived from an EMBL/GenBank/DDBJ whole genome shotgun (WGS) entry which is preliminary data.</text>
</comment>